<dbReference type="GO" id="GO:0022625">
    <property type="term" value="C:cytosolic large ribosomal subunit"/>
    <property type="evidence" value="ECO:0007669"/>
    <property type="project" value="TreeGrafter"/>
</dbReference>
<dbReference type="Proteomes" id="UP000323000">
    <property type="component" value="Chromosome 2"/>
</dbReference>
<keyword evidence="2" id="KW-0687">Ribonucleoprotein</keyword>
<keyword evidence="4" id="KW-1185">Reference proteome</keyword>
<proteinExistence type="predicted"/>
<dbReference type="AlphaFoldDB" id="A0A5C7IJ18"/>
<dbReference type="GO" id="GO:0003735">
    <property type="term" value="F:structural constituent of ribosome"/>
    <property type="evidence" value="ECO:0007669"/>
    <property type="project" value="InterPro"/>
</dbReference>
<comment type="caution">
    <text evidence="3">The sequence shown here is derived from an EMBL/GenBank/DDBJ whole genome shotgun (WGS) entry which is preliminary data.</text>
</comment>
<dbReference type="OrthoDB" id="528079at2759"/>
<dbReference type="Gene3D" id="2.20.25.30">
    <property type="match status" value="1"/>
</dbReference>
<evidence type="ECO:0000256" key="2">
    <source>
        <dbReference type="ARBA" id="ARBA00023274"/>
    </source>
</evidence>
<dbReference type="PANTHER" id="PTHR10768">
    <property type="entry name" value="60S RIBOSOMAL PROTEIN L37"/>
    <property type="match status" value="1"/>
</dbReference>
<reference evidence="4" key="1">
    <citation type="journal article" date="2019" name="Gigascience">
        <title>De novo genome assembly of the endangered Acer yangbiense, a plant species with extremely small populations endemic to Yunnan Province, China.</title>
        <authorList>
            <person name="Yang J."/>
            <person name="Wariss H.M."/>
            <person name="Tao L."/>
            <person name="Zhang R."/>
            <person name="Yun Q."/>
            <person name="Hollingsworth P."/>
            <person name="Dao Z."/>
            <person name="Luo G."/>
            <person name="Guo H."/>
            <person name="Ma Y."/>
            <person name="Sun W."/>
        </authorList>
    </citation>
    <scope>NUCLEOTIDE SEQUENCE [LARGE SCALE GENOMIC DNA]</scope>
    <source>
        <strain evidence="4">cv. Malutang</strain>
    </source>
</reference>
<dbReference type="PANTHER" id="PTHR10768:SF0">
    <property type="entry name" value="RIBOSOMAL PROTEIN L37"/>
    <property type="match status" value="1"/>
</dbReference>
<protein>
    <submittedName>
        <fullName evidence="3">Uncharacterized protein</fullName>
    </submittedName>
</protein>
<organism evidence="3 4">
    <name type="scientific">Acer yangbiense</name>
    <dbReference type="NCBI Taxonomy" id="1000413"/>
    <lineage>
        <taxon>Eukaryota</taxon>
        <taxon>Viridiplantae</taxon>
        <taxon>Streptophyta</taxon>
        <taxon>Embryophyta</taxon>
        <taxon>Tracheophyta</taxon>
        <taxon>Spermatophyta</taxon>
        <taxon>Magnoliopsida</taxon>
        <taxon>eudicotyledons</taxon>
        <taxon>Gunneridae</taxon>
        <taxon>Pentapetalae</taxon>
        <taxon>rosids</taxon>
        <taxon>malvids</taxon>
        <taxon>Sapindales</taxon>
        <taxon>Sapindaceae</taxon>
        <taxon>Hippocastanoideae</taxon>
        <taxon>Acereae</taxon>
        <taxon>Acer</taxon>
    </lineage>
</organism>
<evidence type="ECO:0000256" key="1">
    <source>
        <dbReference type="ARBA" id="ARBA00022980"/>
    </source>
</evidence>
<dbReference type="GO" id="GO:0006412">
    <property type="term" value="P:translation"/>
    <property type="evidence" value="ECO:0007669"/>
    <property type="project" value="InterPro"/>
</dbReference>
<evidence type="ECO:0000313" key="4">
    <source>
        <dbReference type="Proteomes" id="UP000323000"/>
    </source>
</evidence>
<sequence>MTSPKKELTSSDVGRFPSSWRSLSLGTRMEIRRRFTEGGLGPMAMSLLSKDSACQATGLQIWLLSLGLLRIQALAWPAIGRAMPGPVYHGTRPARPDLLAWVHFATTSGLKLNIKPNQLYVCGGVYCFCNKWIEFDCNYREREQVVLVRGGTRHTLCVFVAAVAASIFRRVDALLVPIPLLAREHEIEYVNSRVGFIIEYNWSVKAIRRKTTGTGRMKYLRNVPRRFKSGFREGTEAAPRKKGAAAAASA</sequence>
<keyword evidence="1" id="KW-0689">Ribosomal protein</keyword>
<dbReference type="GO" id="GO:0003723">
    <property type="term" value="F:RNA binding"/>
    <property type="evidence" value="ECO:0007669"/>
    <property type="project" value="TreeGrafter"/>
</dbReference>
<gene>
    <name evidence="3" type="ORF">EZV62_003994</name>
</gene>
<accession>A0A5C7IJ18</accession>
<name>A0A5C7IJ18_9ROSI</name>
<dbReference type="EMBL" id="VAHF01000002">
    <property type="protein sequence ID" value="TXG69059.1"/>
    <property type="molecule type" value="Genomic_DNA"/>
</dbReference>
<dbReference type="InterPro" id="IPR011331">
    <property type="entry name" value="Ribosomal_eL37/eL43"/>
</dbReference>
<evidence type="ECO:0000313" key="3">
    <source>
        <dbReference type="EMBL" id="TXG69059.1"/>
    </source>
</evidence>